<protein>
    <recommendedName>
        <fullName evidence="1">Phosphatidic acid phosphatase type 2/haloperoxidase domain-containing protein</fullName>
    </recommendedName>
</protein>
<dbReference type="PROSITE" id="PS51257">
    <property type="entry name" value="PROKAR_LIPOPROTEIN"/>
    <property type="match status" value="1"/>
</dbReference>
<dbReference type="AlphaFoldDB" id="A0A840E7N2"/>
<proteinExistence type="predicted"/>
<dbReference type="InterPro" id="IPR036938">
    <property type="entry name" value="PAP2/HPO_sf"/>
</dbReference>
<accession>A0A840E7N2</accession>
<keyword evidence="3" id="KW-1185">Reference proteome</keyword>
<evidence type="ECO:0000259" key="1">
    <source>
        <dbReference type="Pfam" id="PF01569"/>
    </source>
</evidence>
<dbReference type="Gene3D" id="1.10.606.20">
    <property type="match status" value="1"/>
</dbReference>
<dbReference type="RefSeq" id="WP_183494048.1">
    <property type="nucleotide sequence ID" value="NZ_JACIFF010000001.1"/>
</dbReference>
<comment type="caution">
    <text evidence="2">The sequence shown here is derived from an EMBL/GenBank/DDBJ whole genome shotgun (WGS) entry which is preliminary data.</text>
</comment>
<dbReference type="EMBL" id="JACIFF010000001">
    <property type="protein sequence ID" value="MBB4077809.1"/>
    <property type="molecule type" value="Genomic_DNA"/>
</dbReference>
<dbReference type="PANTHER" id="PTHR34599">
    <property type="entry name" value="PEROXIDASE-RELATED"/>
    <property type="match status" value="1"/>
</dbReference>
<gene>
    <name evidence="2" type="ORF">GGR28_000410</name>
</gene>
<reference evidence="2 3" key="1">
    <citation type="submission" date="2020-08" db="EMBL/GenBank/DDBJ databases">
        <title>Genomic Encyclopedia of Type Strains, Phase IV (KMG-IV): sequencing the most valuable type-strain genomes for metagenomic binning, comparative biology and taxonomic classification.</title>
        <authorList>
            <person name="Goeker M."/>
        </authorList>
    </citation>
    <scope>NUCLEOTIDE SEQUENCE [LARGE SCALE GENOMIC DNA]</scope>
    <source>
        <strain evidence="2 3">DSM 105137</strain>
    </source>
</reference>
<dbReference type="SUPFAM" id="SSF48317">
    <property type="entry name" value="Acid phosphatase/Vanadium-dependent haloperoxidase"/>
    <property type="match status" value="1"/>
</dbReference>
<evidence type="ECO:0000313" key="3">
    <source>
        <dbReference type="Proteomes" id="UP000576209"/>
    </source>
</evidence>
<evidence type="ECO:0000313" key="2">
    <source>
        <dbReference type="EMBL" id="MBB4077809.1"/>
    </source>
</evidence>
<dbReference type="Pfam" id="PF01569">
    <property type="entry name" value="PAP2"/>
    <property type="match status" value="1"/>
</dbReference>
<name>A0A840E7N2_9BACT</name>
<sequence length="456" mass="51155">MKLYIRIVPLFIVAVLATSCGEDINPNYQEEVAQPEFFHRSVKQLTDVIVHDIFSPPVASRIYAYSSIAGYEALAAGDPNLKSLAGQVSHLAPAPPPPANTEIAFPLAAVAAQLKVGKSLIFSEDKMDEFKGVLYAEVRKVGMPSTVFDASVAYGEAVADHIIKWYAGDMYKQTRTFPKYSISDDERRWQPTPPDYMDGIEPSWMKIRPFTLDSASQFRPLPPTEYSLEPDSKWMQEVDEVYSVFTGVSEEESAERQAIAQFWDCNPYVSHTVGHLMFATKKITPGGHWVNIAAIAAKKADADFARTVETYAVVSMAMYDAFISCWEEKYRSKLVRPETFINRHIDQEWRPLLQTPPFPEHTSGHSVVSRACAVVLTDLYGDNFAFDDDSEEEYDLPTRSFPSFLAASEEAAISRLYGGIHYRPAIDYGVAQGEKVGMHLLNRIETRAMITEERGE</sequence>
<dbReference type="InterPro" id="IPR052559">
    <property type="entry name" value="V-haloperoxidase"/>
</dbReference>
<dbReference type="CDD" id="cd03398">
    <property type="entry name" value="PAP2_haloperoxidase"/>
    <property type="match status" value="1"/>
</dbReference>
<dbReference type="PANTHER" id="PTHR34599:SF1">
    <property type="entry name" value="PHOSPHATIDIC ACID PHOSPHATASE TYPE 2_HALOPEROXIDASE DOMAIN-CONTAINING PROTEIN"/>
    <property type="match status" value="1"/>
</dbReference>
<dbReference type="InterPro" id="IPR000326">
    <property type="entry name" value="PAP2/HPO"/>
</dbReference>
<dbReference type="Proteomes" id="UP000576209">
    <property type="component" value="Unassembled WGS sequence"/>
</dbReference>
<organism evidence="2 3">
    <name type="scientific">Neolewinella aquimaris</name>
    <dbReference type="NCBI Taxonomy" id="1835722"/>
    <lineage>
        <taxon>Bacteria</taxon>
        <taxon>Pseudomonadati</taxon>
        <taxon>Bacteroidota</taxon>
        <taxon>Saprospiria</taxon>
        <taxon>Saprospirales</taxon>
        <taxon>Lewinellaceae</taxon>
        <taxon>Neolewinella</taxon>
    </lineage>
</organism>
<feature type="domain" description="Phosphatidic acid phosphatase type 2/haloperoxidase" evidence="1">
    <location>
        <begin position="313"/>
        <end position="436"/>
    </location>
</feature>